<keyword evidence="1" id="KW-0472">Membrane</keyword>
<evidence type="ECO:0000313" key="3">
    <source>
        <dbReference type="Proteomes" id="UP000178372"/>
    </source>
</evidence>
<reference evidence="2 3" key="1">
    <citation type="journal article" date="2016" name="Nat. Commun.">
        <title>Thousands of microbial genomes shed light on interconnected biogeochemical processes in an aquifer system.</title>
        <authorList>
            <person name="Anantharaman K."/>
            <person name="Brown C.T."/>
            <person name="Hug L.A."/>
            <person name="Sharon I."/>
            <person name="Castelle C.J."/>
            <person name="Probst A.J."/>
            <person name="Thomas B.C."/>
            <person name="Singh A."/>
            <person name="Wilkins M.J."/>
            <person name="Karaoz U."/>
            <person name="Brodie E.L."/>
            <person name="Williams K.H."/>
            <person name="Hubbard S.S."/>
            <person name="Banfield J.F."/>
        </authorList>
    </citation>
    <scope>NUCLEOTIDE SEQUENCE [LARGE SCALE GENOMIC DNA]</scope>
</reference>
<gene>
    <name evidence="2" type="ORF">A2690_03290</name>
</gene>
<keyword evidence="1" id="KW-1133">Transmembrane helix</keyword>
<dbReference type="EMBL" id="MFZF01000014">
    <property type="protein sequence ID" value="OGK16613.1"/>
    <property type="molecule type" value="Genomic_DNA"/>
</dbReference>
<dbReference type="Proteomes" id="UP000178372">
    <property type="component" value="Unassembled WGS sequence"/>
</dbReference>
<evidence type="ECO:0000313" key="2">
    <source>
        <dbReference type="EMBL" id="OGK16613.1"/>
    </source>
</evidence>
<protein>
    <submittedName>
        <fullName evidence="2">Uncharacterized protein</fullName>
    </submittedName>
</protein>
<organism evidence="2 3">
    <name type="scientific">Candidatus Roizmanbacteria bacterium RIFCSPHIGHO2_01_FULL_39_12b</name>
    <dbReference type="NCBI Taxonomy" id="1802030"/>
    <lineage>
        <taxon>Bacteria</taxon>
        <taxon>Candidatus Roizmaniibacteriota</taxon>
    </lineage>
</organism>
<comment type="caution">
    <text evidence="2">The sequence shown here is derived from an EMBL/GenBank/DDBJ whole genome shotgun (WGS) entry which is preliminary data.</text>
</comment>
<accession>A0A1F7GCN1</accession>
<keyword evidence="1" id="KW-0812">Transmembrane</keyword>
<feature type="transmembrane region" description="Helical" evidence="1">
    <location>
        <begin position="178"/>
        <end position="199"/>
    </location>
</feature>
<dbReference type="AlphaFoldDB" id="A0A1F7GCN1"/>
<feature type="transmembrane region" description="Helical" evidence="1">
    <location>
        <begin position="220"/>
        <end position="239"/>
    </location>
</feature>
<dbReference type="InterPro" id="IPR043993">
    <property type="entry name" value="T4SS_pilin"/>
</dbReference>
<proteinExistence type="predicted"/>
<name>A0A1F7GCN1_9BACT</name>
<sequence>MRTKILLLVLLTALFLVNPRESKALPLVGEIRGLDCGVAGGPNGMDKCCYDGSHSLSAFNGIRGVVAQFSSVPIISNINDMFVELDNVQNKYGKSSKCVLGREINSAAGCVCGYAITHKSPKKLDTLCRQYIKGTTIREQKELNNCLNCTQKGSGNEYFWSALGCIPLDTKKFINDYVFVYGLGLAGVIAFLCIIYNAIRIQMSEGNTERLKKATDNLRSCFMGLALILFAVFILKIIGVDILRIPGLQ</sequence>
<evidence type="ECO:0000256" key="1">
    <source>
        <dbReference type="SAM" id="Phobius"/>
    </source>
</evidence>
<dbReference type="Pfam" id="PF18895">
    <property type="entry name" value="T4SS_pilin"/>
    <property type="match status" value="1"/>
</dbReference>